<reference evidence="2" key="1">
    <citation type="submission" date="2025-08" db="UniProtKB">
        <authorList>
            <consortium name="RefSeq"/>
        </authorList>
    </citation>
    <scope>IDENTIFICATION</scope>
</reference>
<dbReference type="PaxDb" id="121845-A0A1S3DNB1"/>
<dbReference type="STRING" id="121845.A0A1S3DNB1"/>
<dbReference type="GeneID" id="103521567"/>
<dbReference type="Gene3D" id="1.25.10.10">
    <property type="entry name" value="Leucine-rich Repeat Variant"/>
    <property type="match status" value="1"/>
</dbReference>
<evidence type="ECO:0000313" key="2">
    <source>
        <dbReference type="RefSeq" id="XP_008484901.2"/>
    </source>
</evidence>
<evidence type="ECO:0000313" key="1">
    <source>
        <dbReference type="Proteomes" id="UP000079169"/>
    </source>
</evidence>
<sequence>MTGSVFASVESFIEFVGLNLAPTQEDQVSRNNRIQIMRSLNLIAAILRRCRPPKSAQTLKQGGYFGNGDKVINPMTNHVLPLIPAVLKLVNIAEKLHDPEYHAKYKQGFYDLPTYHNILSPPAVLKLVNIAEKLHDPEYVTIETFNSSTGKGRSRNKPSPQD</sequence>
<gene>
    <name evidence="2" type="primary">LOC103521567</name>
</gene>
<dbReference type="KEGG" id="dci:103521567"/>
<dbReference type="Proteomes" id="UP000079169">
    <property type="component" value="Unplaced"/>
</dbReference>
<proteinExistence type="predicted"/>
<dbReference type="InterPro" id="IPR011989">
    <property type="entry name" value="ARM-like"/>
</dbReference>
<dbReference type="AlphaFoldDB" id="A0A1S3DNB1"/>
<accession>A0A1S3DNB1</accession>
<dbReference type="RefSeq" id="XP_008484901.2">
    <property type="nucleotide sequence ID" value="XM_008486679.2"/>
</dbReference>
<name>A0A1S3DNB1_DIACI</name>
<organism evidence="1 2">
    <name type="scientific">Diaphorina citri</name>
    <name type="common">Asian citrus psyllid</name>
    <dbReference type="NCBI Taxonomy" id="121845"/>
    <lineage>
        <taxon>Eukaryota</taxon>
        <taxon>Metazoa</taxon>
        <taxon>Ecdysozoa</taxon>
        <taxon>Arthropoda</taxon>
        <taxon>Hexapoda</taxon>
        <taxon>Insecta</taxon>
        <taxon>Pterygota</taxon>
        <taxon>Neoptera</taxon>
        <taxon>Paraneoptera</taxon>
        <taxon>Hemiptera</taxon>
        <taxon>Sternorrhyncha</taxon>
        <taxon>Psylloidea</taxon>
        <taxon>Psyllidae</taxon>
        <taxon>Diaphorininae</taxon>
        <taxon>Diaphorina</taxon>
    </lineage>
</organism>
<keyword evidence="1" id="KW-1185">Reference proteome</keyword>
<protein>
    <submittedName>
        <fullName evidence="2">Uncharacterized protein LOC103521567</fullName>
    </submittedName>
</protein>